<feature type="domain" description="TauD/TfdA-like" evidence="6">
    <location>
        <begin position="13"/>
        <end position="284"/>
    </location>
</feature>
<name>A0ABS9B3Y9_9GAMM</name>
<evidence type="ECO:0000259" key="6">
    <source>
        <dbReference type="Pfam" id="PF02668"/>
    </source>
</evidence>
<dbReference type="Gene3D" id="3.60.130.10">
    <property type="entry name" value="Clavaminate synthase-like"/>
    <property type="match status" value="1"/>
</dbReference>
<reference evidence="7 8" key="1">
    <citation type="journal article" date="2021" name="Front. Microbiol.">
        <title>Aerobic Denitrification and Heterotrophic Sulfur Oxidation in the Genus Halomonas Revealed by Six Novel Species Characterizations and Genome-Based Analysis.</title>
        <authorList>
            <person name="Wang L."/>
            <person name="Shao Z."/>
        </authorList>
    </citation>
    <scope>NUCLEOTIDE SEQUENCE [LARGE SCALE GENOMIC DNA]</scope>
    <source>
        <strain evidence="7 8">MCCC 1A05748</strain>
    </source>
</reference>
<dbReference type="InterPro" id="IPR003819">
    <property type="entry name" value="TauD/TfdA-like"/>
</dbReference>
<evidence type="ECO:0000256" key="3">
    <source>
        <dbReference type="ARBA" id="ARBA00022964"/>
    </source>
</evidence>
<dbReference type="EMBL" id="JABFTQ010000005">
    <property type="protein sequence ID" value="MCE8046908.1"/>
    <property type="molecule type" value="Genomic_DNA"/>
</dbReference>
<evidence type="ECO:0000256" key="2">
    <source>
        <dbReference type="ARBA" id="ARBA00022723"/>
    </source>
</evidence>
<dbReference type="PANTHER" id="PTHR30468">
    <property type="entry name" value="ALPHA-KETOGLUTARATE-DEPENDENT SULFONATE DIOXYGENASE"/>
    <property type="match status" value="1"/>
</dbReference>
<keyword evidence="2" id="KW-0479">Metal-binding</keyword>
<evidence type="ECO:0000313" key="8">
    <source>
        <dbReference type="Proteomes" id="UP001320154"/>
    </source>
</evidence>
<keyword evidence="8" id="KW-1185">Reference proteome</keyword>
<dbReference type="SUPFAM" id="SSF51197">
    <property type="entry name" value="Clavaminate synthase-like"/>
    <property type="match status" value="1"/>
</dbReference>
<dbReference type="GO" id="GO:0051213">
    <property type="term" value="F:dioxygenase activity"/>
    <property type="evidence" value="ECO:0007669"/>
    <property type="project" value="UniProtKB-KW"/>
</dbReference>
<keyword evidence="4" id="KW-0560">Oxidoreductase</keyword>
<dbReference type="RefSeq" id="WP_234250355.1">
    <property type="nucleotide sequence ID" value="NZ_JABFTQ010000005.1"/>
</dbReference>
<dbReference type="Proteomes" id="UP001320154">
    <property type="component" value="Unassembled WGS sequence"/>
</dbReference>
<keyword evidence="3 7" id="KW-0223">Dioxygenase</keyword>
<gene>
    <name evidence="7" type="ORF">HOP60_09185</name>
</gene>
<protein>
    <submittedName>
        <fullName evidence="7">TauD/TfdA family dioxygenase</fullName>
    </submittedName>
</protein>
<evidence type="ECO:0000256" key="1">
    <source>
        <dbReference type="ARBA" id="ARBA00005896"/>
    </source>
</evidence>
<dbReference type="InterPro" id="IPR051323">
    <property type="entry name" value="AtsK-like"/>
</dbReference>
<dbReference type="Pfam" id="PF02668">
    <property type="entry name" value="TauD"/>
    <property type="match status" value="1"/>
</dbReference>
<keyword evidence="5" id="KW-0408">Iron</keyword>
<evidence type="ECO:0000256" key="4">
    <source>
        <dbReference type="ARBA" id="ARBA00023002"/>
    </source>
</evidence>
<comment type="similarity">
    <text evidence="1">Belongs to the TfdA dioxygenase family.</text>
</comment>
<proteinExistence type="inferred from homology"/>
<comment type="caution">
    <text evidence="7">The sequence shown here is derived from an EMBL/GenBank/DDBJ whole genome shotgun (WGS) entry which is preliminary data.</text>
</comment>
<organism evidence="7 8">
    <name type="scientific">Billgrantia desiderata</name>
    <dbReference type="NCBI Taxonomy" id="52021"/>
    <lineage>
        <taxon>Bacteria</taxon>
        <taxon>Pseudomonadati</taxon>
        <taxon>Pseudomonadota</taxon>
        <taxon>Gammaproteobacteria</taxon>
        <taxon>Oceanospirillales</taxon>
        <taxon>Halomonadaceae</taxon>
        <taxon>Billgrantia</taxon>
    </lineage>
</organism>
<evidence type="ECO:0000313" key="7">
    <source>
        <dbReference type="EMBL" id="MCE8046908.1"/>
    </source>
</evidence>
<dbReference type="InterPro" id="IPR042098">
    <property type="entry name" value="TauD-like_sf"/>
</dbReference>
<dbReference type="PANTHER" id="PTHR30468:SF1">
    <property type="entry name" value="ALPHA-KETOGLUTARATE-DEPENDENT SULFONATE DIOXYGENASE"/>
    <property type="match status" value="1"/>
</dbReference>
<evidence type="ECO:0000256" key="5">
    <source>
        <dbReference type="ARBA" id="ARBA00023004"/>
    </source>
</evidence>
<sequence>MTTTTMNPVTVIPSGAALGADITGVDLSRPLTDEQVAAIIDAWHQHLVLRIRGQSLSDADLIRFSQHFGELDLAPISSSGKREIPEHPEIVVISNVKEDGRPIGSLGNAEAEWHTDMSYVERPPKMSCLYSLEVPEEGGNTSFLNMYTAYEALPDDLKLAIIGKRCKHDISRNSAGEIRKGFEAYANEPDPRKIPGTYHPLVCSHPKTGRQCLYLGRRGNAHIEGLGVEESEALLDQLWAYAIKLEFRWDQVWRVGDLILWDNRCTMHRRDAFDDSARRIMHRTQVKGETRPA</sequence>
<accession>A0ABS9B3Y9</accession>